<dbReference type="AlphaFoldDB" id="A0A6P4CUT9"/>
<dbReference type="RefSeq" id="XP_015954889.1">
    <property type="nucleotide sequence ID" value="XM_016099403.1"/>
</dbReference>
<sequence length="178" mass="20969">MVSDQGTHFYNRRLTGLLKKHGIVHKVATAYHPQTNGQVEVSNREIKHILKKVDKPQRKDWSTRLADALWAYRTVLYKEKVRAVHDKNIKRRKFKPGELVLIYNSRLRLMPGKLRSRWESPYRVEKAEPYGVFYLRHPSSPNILKVNGHRLKLYHGEKMKDSKELEIHLLADPPTEVD</sequence>
<dbReference type="PROSITE" id="PS50994">
    <property type="entry name" value="INTEGRASE"/>
    <property type="match status" value="1"/>
</dbReference>
<evidence type="ECO:0000313" key="2">
    <source>
        <dbReference type="Proteomes" id="UP000515211"/>
    </source>
</evidence>
<reference evidence="2" key="1">
    <citation type="journal article" date="2016" name="Nat. Genet.">
        <title>The genome sequences of Arachis duranensis and Arachis ipaensis, the diploid ancestors of cultivated peanut.</title>
        <authorList>
            <person name="Bertioli D.J."/>
            <person name="Cannon S.B."/>
            <person name="Froenicke L."/>
            <person name="Huang G."/>
            <person name="Farmer A.D."/>
            <person name="Cannon E.K."/>
            <person name="Liu X."/>
            <person name="Gao D."/>
            <person name="Clevenger J."/>
            <person name="Dash S."/>
            <person name="Ren L."/>
            <person name="Moretzsohn M.C."/>
            <person name="Shirasawa K."/>
            <person name="Huang W."/>
            <person name="Vidigal B."/>
            <person name="Abernathy B."/>
            <person name="Chu Y."/>
            <person name="Niederhuth C.E."/>
            <person name="Umale P."/>
            <person name="Araujo A.C."/>
            <person name="Kozik A."/>
            <person name="Kim K.D."/>
            <person name="Burow M.D."/>
            <person name="Varshney R.K."/>
            <person name="Wang X."/>
            <person name="Zhang X."/>
            <person name="Barkley N."/>
            <person name="Guimaraes P.M."/>
            <person name="Isobe S."/>
            <person name="Guo B."/>
            <person name="Liao B."/>
            <person name="Stalker H.T."/>
            <person name="Schmitz R.J."/>
            <person name="Scheffler B.E."/>
            <person name="Leal-Bertioli S.C."/>
            <person name="Xun X."/>
            <person name="Jackson S.A."/>
            <person name="Michelmore R."/>
            <person name="Ozias-Akins P."/>
        </authorList>
    </citation>
    <scope>NUCLEOTIDE SEQUENCE [LARGE SCALE GENOMIC DNA]</scope>
    <source>
        <strain evidence="2">cv. V14167</strain>
    </source>
</reference>
<organism evidence="2 3">
    <name type="scientific">Arachis duranensis</name>
    <name type="common">Wild peanut</name>
    <dbReference type="NCBI Taxonomy" id="130453"/>
    <lineage>
        <taxon>Eukaryota</taxon>
        <taxon>Viridiplantae</taxon>
        <taxon>Streptophyta</taxon>
        <taxon>Embryophyta</taxon>
        <taxon>Tracheophyta</taxon>
        <taxon>Spermatophyta</taxon>
        <taxon>Magnoliopsida</taxon>
        <taxon>eudicotyledons</taxon>
        <taxon>Gunneridae</taxon>
        <taxon>Pentapetalae</taxon>
        <taxon>rosids</taxon>
        <taxon>fabids</taxon>
        <taxon>Fabales</taxon>
        <taxon>Fabaceae</taxon>
        <taxon>Papilionoideae</taxon>
        <taxon>50 kb inversion clade</taxon>
        <taxon>dalbergioids sensu lato</taxon>
        <taxon>Dalbergieae</taxon>
        <taxon>Pterocarpus clade</taxon>
        <taxon>Arachis</taxon>
    </lineage>
</organism>
<accession>A0A6P4CUT9</accession>
<dbReference type="PANTHER" id="PTHR37984">
    <property type="entry name" value="PROTEIN CBG26694"/>
    <property type="match status" value="1"/>
</dbReference>
<dbReference type="InterPro" id="IPR012337">
    <property type="entry name" value="RNaseH-like_sf"/>
</dbReference>
<dbReference type="Proteomes" id="UP000515211">
    <property type="component" value="Chromosome 3"/>
</dbReference>
<protein>
    <submittedName>
        <fullName evidence="3">Uncharacterized protein LOC107479254</fullName>
    </submittedName>
</protein>
<gene>
    <name evidence="3" type="primary">LOC107479254</name>
</gene>
<dbReference type="GO" id="GO:0015074">
    <property type="term" value="P:DNA integration"/>
    <property type="evidence" value="ECO:0007669"/>
    <property type="project" value="InterPro"/>
</dbReference>
<name>A0A6P4CUT9_ARADU</name>
<reference evidence="3" key="2">
    <citation type="submission" date="2025-08" db="UniProtKB">
        <authorList>
            <consortium name="RefSeq"/>
        </authorList>
    </citation>
    <scope>IDENTIFICATION</scope>
    <source>
        <tissue evidence="3">Whole plant</tissue>
    </source>
</reference>
<dbReference type="GeneID" id="107479254"/>
<feature type="domain" description="Integrase catalytic" evidence="1">
    <location>
        <begin position="1"/>
        <end position="104"/>
    </location>
</feature>
<evidence type="ECO:0000313" key="3">
    <source>
        <dbReference type="RefSeq" id="XP_015954889.1"/>
    </source>
</evidence>
<dbReference type="GO" id="GO:0003676">
    <property type="term" value="F:nucleic acid binding"/>
    <property type="evidence" value="ECO:0007669"/>
    <property type="project" value="InterPro"/>
</dbReference>
<dbReference type="PANTHER" id="PTHR37984:SF15">
    <property type="entry name" value="INTEGRASE CATALYTIC DOMAIN-CONTAINING PROTEIN"/>
    <property type="match status" value="1"/>
</dbReference>
<dbReference type="InterPro" id="IPR001584">
    <property type="entry name" value="Integrase_cat-core"/>
</dbReference>
<dbReference type="Gene3D" id="3.30.420.10">
    <property type="entry name" value="Ribonuclease H-like superfamily/Ribonuclease H"/>
    <property type="match status" value="1"/>
</dbReference>
<dbReference type="InterPro" id="IPR050951">
    <property type="entry name" value="Retrovirus_Pol_polyprotein"/>
</dbReference>
<proteinExistence type="predicted"/>
<dbReference type="KEGG" id="adu:107479254"/>
<evidence type="ECO:0000259" key="1">
    <source>
        <dbReference type="PROSITE" id="PS50994"/>
    </source>
</evidence>
<keyword evidence="2" id="KW-1185">Reference proteome</keyword>
<dbReference type="InterPro" id="IPR036397">
    <property type="entry name" value="RNaseH_sf"/>
</dbReference>
<dbReference type="SUPFAM" id="SSF53098">
    <property type="entry name" value="Ribonuclease H-like"/>
    <property type="match status" value="1"/>
</dbReference>